<reference evidence="3" key="1">
    <citation type="submission" date="2017-03" db="EMBL/GenBank/DDBJ databases">
        <title>Phytopthora megakarya and P. palmivora, two closely related causual agents of cacao black pod achieved similar genome size and gene model numbers by different mechanisms.</title>
        <authorList>
            <person name="Ali S."/>
            <person name="Shao J."/>
            <person name="Larry D.J."/>
            <person name="Kronmiller B."/>
            <person name="Shen D."/>
            <person name="Strem M.D."/>
            <person name="Melnick R.L."/>
            <person name="Guiltinan M.J."/>
            <person name="Tyler B.M."/>
            <person name="Meinhardt L.W."/>
            <person name="Bailey B.A."/>
        </authorList>
    </citation>
    <scope>NUCLEOTIDE SEQUENCE [LARGE SCALE GENOMIC DNA]</scope>
    <source>
        <strain evidence="3">zdho120</strain>
    </source>
</reference>
<dbReference type="EMBL" id="NBNE01001395">
    <property type="protein sequence ID" value="OWZ14181.1"/>
    <property type="molecule type" value="Genomic_DNA"/>
</dbReference>
<evidence type="ECO:0000313" key="3">
    <source>
        <dbReference type="Proteomes" id="UP000198211"/>
    </source>
</evidence>
<dbReference type="Pfam" id="PF13456">
    <property type="entry name" value="RVT_3"/>
    <property type="match status" value="1"/>
</dbReference>
<dbReference type="InterPro" id="IPR002156">
    <property type="entry name" value="RNaseH_domain"/>
</dbReference>
<evidence type="ECO:0000259" key="1">
    <source>
        <dbReference type="Pfam" id="PF13456"/>
    </source>
</evidence>
<protein>
    <recommendedName>
        <fullName evidence="1">RNase H type-1 domain-containing protein</fullName>
    </recommendedName>
</protein>
<gene>
    <name evidence="2" type="ORF">PHMEG_00012373</name>
</gene>
<sequence>MASGSLSSRRTTNNIAEYRGLKDGLSRAAEIQLRYIHVVGDSALIIYQMRHRKSPKAPHPRSIYSQCQGIVDRVHVRPWTHHIRAFNKAADQLANVAMYERVSRQIFKSDQVDHIPPWANVLRIASGDMEHWRGVYLETGSGMSDVEAETG</sequence>
<dbReference type="InterPro" id="IPR036397">
    <property type="entry name" value="RNaseH_sf"/>
</dbReference>
<evidence type="ECO:0000313" key="2">
    <source>
        <dbReference type="EMBL" id="OWZ14181.1"/>
    </source>
</evidence>
<proteinExistence type="predicted"/>
<dbReference type="InterPro" id="IPR012337">
    <property type="entry name" value="RNaseH-like_sf"/>
</dbReference>
<dbReference type="OrthoDB" id="122355at2759"/>
<dbReference type="GO" id="GO:0004523">
    <property type="term" value="F:RNA-DNA hybrid ribonuclease activity"/>
    <property type="evidence" value="ECO:0007669"/>
    <property type="project" value="InterPro"/>
</dbReference>
<organism evidence="2 3">
    <name type="scientific">Phytophthora megakarya</name>
    <dbReference type="NCBI Taxonomy" id="4795"/>
    <lineage>
        <taxon>Eukaryota</taxon>
        <taxon>Sar</taxon>
        <taxon>Stramenopiles</taxon>
        <taxon>Oomycota</taxon>
        <taxon>Peronosporomycetes</taxon>
        <taxon>Peronosporales</taxon>
        <taxon>Peronosporaceae</taxon>
        <taxon>Phytophthora</taxon>
    </lineage>
</organism>
<dbReference type="STRING" id="4795.A0A225W8X0"/>
<dbReference type="AlphaFoldDB" id="A0A225W8X0"/>
<dbReference type="Gene3D" id="3.30.420.10">
    <property type="entry name" value="Ribonuclease H-like superfamily/Ribonuclease H"/>
    <property type="match status" value="1"/>
</dbReference>
<name>A0A225W8X0_9STRA</name>
<accession>A0A225W8X0</accession>
<keyword evidence="3" id="KW-1185">Reference proteome</keyword>
<dbReference type="GO" id="GO:0003676">
    <property type="term" value="F:nucleic acid binding"/>
    <property type="evidence" value="ECO:0007669"/>
    <property type="project" value="InterPro"/>
</dbReference>
<dbReference type="Proteomes" id="UP000198211">
    <property type="component" value="Unassembled WGS sequence"/>
</dbReference>
<comment type="caution">
    <text evidence="2">The sequence shown here is derived from an EMBL/GenBank/DDBJ whole genome shotgun (WGS) entry which is preliminary data.</text>
</comment>
<feature type="domain" description="RNase H type-1" evidence="1">
    <location>
        <begin position="8"/>
        <end position="96"/>
    </location>
</feature>
<dbReference type="SUPFAM" id="SSF53098">
    <property type="entry name" value="Ribonuclease H-like"/>
    <property type="match status" value="1"/>
</dbReference>